<dbReference type="SUPFAM" id="SSF53474">
    <property type="entry name" value="alpha/beta-Hydrolases"/>
    <property type="match status" value="1"/>
</dbReference>
<dbReference type="Pfam" id="PF03403">
    <property type="entry name" value="PAF-AH_p_II"/>
    <property type="match status" value="2"/>
</dbReference>
<dbReference type="Proteomes" id="UP001552594">
    <property type="component" value="Unassembled WGS sequence"/>
</dbReference>
<protein>
    <submittedName>
        <fullName evidence="5">Alpha/beta hydrolase</fullName>
    </submittedName>
</protein>
<gene>
    <name evidence="5" type="ORF">AB0L16_28065</name>
</gene>
<dbReference type="PANTHER" id="PTHR10272">
    <property type="entry name" value="PLATELET-ACTIVATING FACTOR ACETYLHYDROLASE"/>
    <property type="match status" value="1"/>
</dbReference>
<keyword evidence="3" id="KW-0443">Lipid metabolism</keyword>
<reference evidence="5 6" key="1">
    <citation type="submission" date="2024-06" db="EMBL/GenBank/DDBJ databases">
        <title>The Natural Products Discovery Center: Release of the First 8490 Sequenced Strains for Exploring Actinobacteria Biosynthetic Diversity.</title>
        <authorList>
            <person name="Kalkreuter E."/>
            <person name="Kautsar S.A."/>
            <person name="Yang D."/>
            <person name="Bader C.D."/>
            <person name="Teijaro C.N."/>
            <person name="Fluegel L."/>
            <person name="Davis C.M."/>
            <person name="Simpson J.R."/>
            <person name="Lauterbach L."/>
            <person name="Steele A.D."/>
            <person name="Gui C."/>
            <person name="Meng S."/>
            <person name="Li G."/>
            <person name="Viehrig K."/>
            <person name="Ye F."/>
            <person name="Su P."/>
            <person name="Kiefer A.F."/>
            <person name="Nichols A."/>
            <person name="Cepeda A.J."/>
            <person name="Yan W."/>
            <person name="Fan B."/>
            <person name="Jiang Y."/>
            <person name="Adhikari A."/>
            <person name="Zheng C.-J."/>
            <person name="Schuster L."/>
            <person name="Cowan T.M."/>
            <person name="Smanski M.J."/>
            <person name="Chevrette M.G."/>
            <person name="De Carvalho L.P.S."/>
            <person name="Shen B."/>
        </authorList>
    </citation>
    <scope>NUCLEOTIDE SEQUENCE [LARGE SCALE GENOMIC DNA]</scope>
    <source>
        <strain evidence="5 6">NPDC052347</strain>
    </source>
</reference>
<evidence type="ECO:0000256" key="4">
    <source>
        <dbReference type="SAM" id="SignalP"/>
    </source>
</evidence>
<dbReference type="InterPro" id="IPR029058">
    <property type="entry name" value="AB_hydrolase_fold"/>
</dbReference>
<evidence type="ECO:0000256" key="1">
    <source>
        <dbReference type="ARBA" id="ARBA00022801"/>
    </source>
</evidence>
<accession>A0ABV3K500</accession>
<dbReference type="RefSeq" id="WP_164503273.1">
    <property type="nucleotide sequence ID" value="NZ_JBFAUK010000029.1"/>
</dbReference>
<keyword evidence="6" id="KW-1185">Reference proteome</keyword>
<dbReference type="EMBL" id="JBFAUK010000029">
    <property type="protein sequence ID" value="MEV5510236.1"/>
    <property type="molecule type" value="Genomic_DNA"/>
</dbReference>
<keyword evidence="4" id="KW-0732">Signal</keyword>
<feature type="signal peptide" evidence="4">
    <location>
        <begin position="1"/>
        <end position="28"/>
    </location>
</feature>
<feature type="chain" id="PRO_5047222876" evidence="4">
    <location>
        <begin position="29"/>
        <end position="383"/>
    </location>
</feature>
<name>A0ABV3K500_STRON</name>
<evidence type="ECO:0000313" key="5">
    <source>
        <dbReference type="EMBL" id="MEV5510236.1"/>
    </source>
</evidence>
<keyword evidence="1 5" id="KW-0378">Hydrolase</keyword>
<dbReference type="GO" id="GO:0016787">
    <property type="term" value="F:hydrolase activity"/>
    <property type="evidence" value="ECO:0007669"/>
    <property type="project" value="UniProtKB-KW"/>
</dbReference>
<proteinExistence type="predicted"/>
<evidence type="ECO:0000256" key="2">
    <source>
        <dbReference type="ARBA" id="ARBA00022963"/>
    </source>
</evidence>
<dbReference type="Gene3D" id="3.40.50.1820">
    <property type="entry name" value="alpha/beta hydrolase"/>
    <property type="match status" value="1"/>
</dbReference>
<organism evidence="5 6">
    <name type="scientific">Streptomyces orinoci</name>
    <name type="common">Streptoverticillium orinoci</name>
    <dbReference type="NCBI Taxonomy" id="67339"/>
    <lineage>
        <taxon>Bacteria</taxon>
        <taxon>Bacillati</taxon>
        <taxon>Actinomycetota</taxon>
        <taxon>Actinomycetes</taxon>
        <taxon>Kitasatosporales</taxon>
        <taxon>Streptomycetaceae</taxon>
        <taxon>Streptomyces</taxon>
    </lineage>
</organism>
<keyword evidence="2" id="KW-0442">Lipid degradation</keyword>
<evidence type="ECO:0000313" key="6">
    <source>
        <dbReference type="Proteomes" id="UP001552594"/>
    </source>
</evidence>
<evidence type="ECO:0000256" key="3">
    <source>
        <dbReference type="ARBA" id="ARBA00023098"/>
    </source>
</evidence>
<dbReference type="PANTHER" id="PTHR10272:SF0">
    <property type="entry name" value="PLATELET-ACTIVATING FACTOR ACETYLHYDROLASE"/>
    <property type="match status" value="1"/>
</dbReference>
<comment type="caution">
    <text evidence="5">The sequence shown here is derived from an EMBL/GenBank/DDBJ whole genome shotgun (WGS) entry which is preliminary data.</text>
</comment>
<sequence length="383" mass="40642">MTRNRRTAIAAAMLALVLPLPIAGAASAASRPAAATSTTAHLALPRPTGPHAVGRDVLHLVDKNRQDPWVPSAGPRRLMVSMYYPAVPHTGTPAPYMTTAEAQALLTKAPQAKLPPEALSHTRTWARANARPEHGRFPLVVLSPGFTMQRATLTGLAAELASHGYVVALVDHTYENLGETFPDGRTLPCAICDKHPAVLTVSQSRAKDVSFLLDELTGHHPAWRHARLIDKKRIGMAGHSMGGAASAATMAADKRVRAGANLDGSFDGAVPASGLGGRPFLMVSHPLPGGATDSSWTEAWSRLDGWKRWLTVAGTVHGSFTDVQALAEQAGIPVPGATISAPRAEQITRTYVTAFFDEHLKGVQEPLLNGPSPAYPEVTFHGR</sequence>